<name>A0A4Q2ISJ8_9SPHN</name>
<dbReference type="EMBL" id="SDPT01000002">
    <property type="protein sequence ID" value="RXZ31457.1"/>
    <property type="molecule type" value="Genomic_DNA"/>
</dbReference>
<dbReference type="GO" id="GO:0005737">
    <property type="term" value="C:cytoplasm"/>
    <property type="evidence" value="ECO:0007669"/>
    <property type="project" value="TreeGrafter"/>
</dbReference>
<dbReference type="SUPFAM" id="SSF56801">
    <property type="entry name" value="Acetyl-CoA synthetase-like"/>
    <property type="match status" value="1"/>
</dbReference>
<dbReference type="InterPro" id="IPR042099">
    <property type="entry name" value="ANL_N_sf"/>
</dbReference>
<comment type="caution">
    <text evidence="2">The sequence shown here is derived from an EMBL/GenBank/DDBJ whole genome shotgun (WGS) entry which is preliminary data.</text>
</comment>
<sequence length="410" mass="43719">MSDLSSRCAVPANTTLDARLARLAMSNPDQIVVVHGSGATTRAELERYADSIAARFRRAGVGRDNTVAVCLPRGLDQIAACLAVMKVGAACLPLSPQDPTEMLRFRLADCGVVLLVVQNERDPIAAVATVAGAAILRVAPELHGEPVAPPPAAPGSARRVAWIAPAPTLGGATCGAEITHANLMLLSDWMQSGCGIRPGDRICHMAEPGTSAAMLEVWPCLAAGATLVIMDDGIAADAAEMRRWLETEAVTGMVAGEDALDALAQAPLRKRARLRLVMTDMDRARRYPVDPRFRIVATYGHEECALVSTAHVVARNQRPGGPHIGKPVFGTTIHILDEEGRQVRRGEEGEMWISGAGVGRGYRNRPHLTAERFVPDPFGKDPAGMMFRTGRRARALLGGGIGRCNRAEVF</sequence>
<dbReference type="PANTHER" id="PTHR45527:SF1">
    <property type="entry name" value="FATTY ACID SYNTHASE"/>
    <property type="match status" value="1"/>
</dbReference>
<dbReference type="InterPro" id="IPR000873">
    <property type="entry name" value="AMP-dep_synth/lig_dom"/>
</dbReference>
<accession>A0A4Q2ISJ8</accession>
<dbReference type="AlphaFoldDB" id="A0A4Q2ISJ8"/>
<dbReference type="Gene3D" id="3.40.50.12780">
    <property type="entry name" value="N-terminal domain of ligase-like"/>
    <property type="match status" value="1"/>
</dbReference>
<protein>
    <recommendedName>
        <fullName evidence="1">AMP-dependent synthetase/ligase domain-containing protein</fullName>
    </recommendedName>
</protein>
<dbReference type="Proteomes" id="UP000292347">
    <property type="component" value="Unassembled WGS sequence"/>
</dbReference>
<gene>
    <name evidence="2" type="ORF">EO081_09415</name>
</gene>
<evidence type="ECO:0000313" key="2">
    <source>
        <dbReference type="EMBL" id="RXZ31457.1"/>
    </source>
</evidence>
<keyword evidence="3" id="KW-1185">Reference proteome</keyword>
<dbReference type="GO" id="GO:0043041">
    <property type="term" value="P:amino acid activation for nonribosomal peptide biosynthetic process"/>
    <property type="evidence" value="ECO:0007669"/>
    <property type="project" value="TreeGrafter"/>
</dbReference>
<dbReference type="OrthoDB" id="9778690at2"/>
<feature type="domain" description="AMP-dependent synthetase/ligase" evidence="1">
    <location>
        <begin position="24"/>
        <end position="362"/>
    </location>
</feature>
<organism evidence="2 3">
    <name type="scientific">Sphingomonas desiccabilis</name>
    <dbReference type="NCBI Taxonomy" id="429134"/>
    <lineage>
        <taxon>Bacteria</taxon>
        <taxon>Pseudomonadati</taxon>
        <taxon>Pseudomonadota</taxon>
        <taxon>Alphaproteobacteria</taxon>
        <taxon>Sphingomonadales</taxon>
        <taxon>Sphingomonadaceae</taxon>
        <taxon>Sphingomonas</taxon>
    </lineage>
</organism>
<evidence type="ECO:0000313" key="3">
    <source>
        <dbReference type="Proteomes" id="UP000292347"/>
    </source>
</evidence>
<proteinExistence type="predicted"/>
<dbReference type="Pfam" id="PF00501">
    <property type="entry name" value="AMP-binding"/>
    <property type="match status" value="1"/>
</dbReference>
<evidence type="ECO:0000259" key="1">
    <source>
        <dbReference type="Pfam" id="PF00501"/>
    </source>
</evidence>
<dbReference type="PANTHER" id="PTHR45527">
    <property type="entry name" value="NONRIBOSOMAL PEPTIDE SYNTHETASE"/>
    <property type="match status" value="1"/>
</dbReference>
<dbReference type="GO" id="GO:0044550">
    <property type="term" value="P:secondary metabolite biosynthetic process"/>
    <property type="evidence" value="ECO:0007669"/>
    <property type="project" value="TreeGrafter"/>
</dbReference>
<reference evidence="2 3" key="1">
    <citation type="submission" date="2019-01" db="EMBL/GenBank/DDBJ databases">
        <title>Sphingomonas mucosissima sp. nov. and Sphingomonas desiccabilis sp. nov., from biological soil crusts in the Colorado Plateau, USA.</title>
        <authorList>
            <person name="Zhu D."/>
        </authorList>
    </citation>
    <scope>NUCLEOTIDE SEQUENCE [LARGE SCALE GENOMIC DNA]</scope>
    <source>
        <strain evidence="2 3">CP1D</strain>
    </source>
</reference>
<dbReference type="GO" id="GO:0031177">
    <property type="term" value="F:phosphopantetheine binding"/>
    <property type="evidence" value="ECO:0007669"/>
    <property type="project" value="TreeGrafter"/>
</dbReference>